<feature type="compositionally biased region" description="Low complexity" evidence="1">
    <location>
        <begin position="174"/>
        <end position="185"/>
    </location>
</feature>
<evidence type="ECO:0000256" key="1">
    <source>
        <dbReference type="SAM" id="MobiDB-lite"/>
    </source>
</evidence>
<feature type="region of interest" description="Disordered" evidence="1">
    <location>
        <begin position="131"/>
        <end position="161"/>
    </location>
</feature>
<name>A0A8D8ALH0_CULPI</name>
<accession>A0A8D8ALH0</accession>
<organism evidence="2">
    <name type="scientific">Culex pipiens</name>
    <name type="common">House mosquito</name>
    <dbReference type="NCBI Taxonomy" id="7175"/>
    <lineage>
        <taxon>Eukaryota</taxon>
        <taxon>Metazoa</taxon>
        <taxon>Ecdysozoa</taxon>
        <taxon>Arthropoda</taxon>
        <taxon>Hexapoda</taxon>
        <taxon>Insecta</taxon>
        <taxon>Pterygota</taxon>
        <taxon>Neoptera</taxon>
        <taxon>Endopterygota</taxon>
        <taxon>Diptera</taxon>
        <taxon>Nematocera</taxon>
        <taxon>Culicoidea</taxon>
        <taxon>Culicidae</taxon>
        <taxon>Culicinae</taxon>
        <taxon>Culicini</taxon>
        <taxon>Culex</taxon>
        <taxon>Culex</taxon>
    </lineage>
</organism>
<feature type="compositionally biased region" description="Polar residues" evidence="1">
    <location>
        <begin position="150"/>
        <end position="161"/>
    </location>
</feature>
<dbReference type="EMBL" id="HBUE01037146">
    <property type="protein sequence ID" value="CAG6459257.1"/>
    <property type="molecule type" value="Transcribed_RNA"/>
</dbReference>
<evidence type="ECO:0000313" key="2">
    <source>
        <dbReference type="EMBL" id="CAG6459257.1"/>
    </source>
</evidence>
<feature type="region of interest" description="Disordered" evidence="1">
    <location>
        <begin position="1"/>
        <end position="34"/>
    </location>
</feature>
<dbReference type="EMBL" id="HBUE01037144">
    <property type="protein sequence ID" value="CAG6459254.1"/>
    <property type="molecule type" value="Transcribed_RNA"/>
</dbReference>
<feature type="region of interest" description="Disordered" evidence="1">
    <location>
        <begin position="166"/>
        <end position="185"/>
    </location>
</feature>
<reference evidence="2" key="1">
    <citation type="submission" date="2021-05" db="EMBL/GenBank/DDBJ databases">
        <authorList>
            <person name="Alioto T."/>
            <person name="Alioto T."/>
            <person name="Gomez Garrido J."/>
        </authorList>
    </citation>
    <scope>NUCLEOTIDE SEQUENCE</scope>
</reference>
<dbReference type="AlphaFoldDB" id="A0A8D8ALH0"/>
<proteinExistence type="predicted"/>
<sequence length="325" mass="35021">MTGAADHASGSIRRPSKRSCVERGPGTVRTNGIRPRRPRLGRFAVTTTVKIVLVTSVIVEVDTITAVTNTRMILRRDVITWNGIGAVIVNLHRGTLIAVGHRRKIEERGTAEIITVHRSTATVLRTIRNRTSRDRPATGRTSHAGRKRTAGSTTKIVPTGSTAINAHRRNSGNTTITPEDTPTTTAEDVRVAGKVPTRTRARATGTANPRKTWTLAGHDTSWPADSATFPIVAACSVGTRTRDRPPCITTIARWTVAVATWTGEAAADASDHPTGTASTVLSKIWPTSRCNTNTNIIIRTDRIKVLRCSINLAAACHLPTPTHNP</sequence>
<protein>
    <submittedName>
        <fullName evidence="2">(northern house mosquito) hypothetical protein</fullName>
    </submittedName>
</protein>